<evidence type="ECO:0000256" key="1">
    <source>
        <dbReference type="SAM" id="MobiDB-lite"/>
    </source>
</evidence>
<accession>A0A194V8X1</accession>
<protein>
    <submittedName>
        <fullName evidence="2">Uncharacterized protein</fullName>
    </submittedName>
</protein>
<keyword evidence="3" id="KW-1185">Reference proteome</keyword>
<feature type="compositionally biased region" description="Polar residues" evidence="1">
    <location>
        <begin position="1"/>
        <end position="10"/>
    </location>
</feature>
<gene>
    <name evidence="2" type="ORF">VP1G_11173</name>
</gene>
<feature type="region of interest" description="Disordered" evidence="1">
    <location>
        <begin position="88"/>
        <end position="116"/>
    </location>
</feature>
<organism evidence="2 3">
    <name type="scientific">Cytospora mali</name>
    <name type="common">Apple Valsa canker fungus</name>
    <name type="synonym">Valsa mali</name>
    <dbReference type="NCBI Taxonomy" id="578113"/>
    <lineage>
        <taxon>Eukaryota</taxon>
        <taxon>Fungi</taxon>
        <taxon>Dikarya</taxon>
        <taxon>Ascomycota</taxon>
        <taxon>Pezizomycotina</taxon>
        <taxon>Sordariomycetes</taxon>
        <taxon>Sordariomycetidae</taxon>
        <taxon>Diaporthales</taxon>
        <taxon>Cytosporaceae</taxon>
        <taxon>Cytospora</taxon>
    </lineage>
</organism>
<feature type="region of interest" description="Disordered" evidence="1">
    <location>
        <begin position="1"/>
        <end position="39"/>
    </location>
</feature>
<evidence type="ECO:0000313" key="3">
    <source>
        <dbReference type="Proteomes" id="UP000078576"/>
    </source>
</evidence>
<proteinExistence type="predicted"/>
<sequence length="366" mass="34933">MSNTPQSDWSIISFDGGGGGELGAGERGEGALGGGGGGAGGADVGELDPDAAARMAACTAIFGDTGLGAEGGGGGGCDLDGGGGSRGADVDGGGGGGAGGKDGAAEDGGGGGGGAGELGTDGAAMLWDGFRELGGGGGFFPTGGGGPFTEADECGRGTSLCPVFLRLAIDGWFAKPGIVGRPGIAGAAPGGGLGAEAVGGFGAEDRDDSGSDKYDASRFAGYRLESHEETQRLGNSSIPPVSTPAPVFLNFGIPAANKPPNWGAASTGAAGTSRLACSLLLLALFPGAGGARPAGGLDMPGTGGAPPKGDGPGPPDTFPTIGADRSFLLLRAVALGVRQEVVEGAEEVLQQLPAEEEEGAEEVVAS</sequence>
<evidence type="ECO:0000313" key="2">
    <source>
        <dbReference type="EMBL" id="KUI60405.1"/>
    </source>
</evidence>
<feature type="region of interest" description="Disordered" evidence="1">
    <location>
        <begin position="295"/>
        <end position="318"/>
    </location>
</feature>
<dbReference type="Proteomes" id="UP000078576">
    <property type="component" value="Unassembled WGS sequence"/>
</dbReference>
<dbReference type="AlphaFoldDB" id="A0A194V8X1"/>
<reference evidence="3" key="1">
    <citation type="submission" date="2014-12" db="EMBL/GenBank/DDBJ databases">
        <title>Genome Sequence of Valsa Canker Pathogens Uncovers a Specific Adaption of Colonization on Woody Bark.</title>
        <authorList>
            <person name="Yin Z."/>
            <person name="Liu H."/>
            <person name="Gao X."/>
            <person name="Li Z."/>
            <person name="Song N."/>
            <person name="Ke X."/>
            <person name="Dai Q."/>
            <person name="Wu Y."/>
            <person name="Sun Y."/>
            <person name="Xu J.-R."/>
            <person name="Kang Z.K."/>
            <person name="Wang L."/>
            <person name="Huang L."/>
        </authorList>
    </citation>
    <scope>NUCLEOTIDE SEQUENCE [LARGE SCALE GENOMIC DNA]</scope>
    <source>
        <strain evidence="3">SXYL134</strain>
    </source>
</reference>
<dbReference type="EMBL" id="KN714750">
    <property type="protein sequence ID" value="KUI60405.1"/>
    <property type="molecule type" value="Genomic_DNA"/>
</dbReference>
<name>A0A194V8X1_CYTMA</name>
<feature type="compositionally biased region" description="Gly residues" evidence="1">
    <location>
        <begin position="30"/>
        <end position="39"/>
    </location>
</feature>